<name>A0ABV6JRB1_9PROT</name>
<dbReference type="RefSeq" id="WP_377044007.1">
    <property type="nucleotide sequence ID" value="NZ_JBHLUN010000005.1"/>
</dbReference>
<reference evidence="1 2" key="1">
    <citation type="submission" date="2024-09" db="EMBL/GenBank/DDBJ databases">
        <authorList>
            <person name="Sun Q."/>
            <person name="Mori K."/>
        </authorList>
    </citation>
    <scope>NUCLEOTIDE SEQUENCE [LARGE SCALE GENOMIC DNA]</scope>
    <source>
        <strain evidence="1 2">TBRC 5777</strain>
    </source>
</reference>
<keyword evidence="2" id="KW-1185">Reference proteome</keyword>
<gene>
    <name evidence="1" type="ORF">ACFFGY_08400</name>
</gene>
<dbReference type="EMBL" id="JBHLUN010000005">
    <property type="protein sequence ID" value="MFC0408263.1"/>
    <property type="molecule type" value="Genomic_DNA"/>
</dbReference>
<comment type="caution">
    <text evidence="1">The sequence shown here is derived from an EMBL/GenBank/DDBJ whole genome shotgun (WGS) entry which is preliminary data.</text>
</comment>
<protein>
    <submittedName>
        <fullName evidence="1">Uncharacterized protein</fullName>
    </submittedName>
</protein>
<evidence type="ECO:0000313" key="1">
    <source>
        <dbReference type="EMBL" id="MFC0408263.1"/>
    </source>
</evidence>
<accession>A0ABV6JRB1</accession>
<organism evidence="1 2">
    <name type="scientific">Roseomonas elaeocarpi</name>
    <dbReference type="NCBI Taxonomy" id="907779"/>
    <lineage>
        <taxon>Bacteria</taxon>
        <taxon>Pseudomonadati</taxon>
        <taxon>Pseudomonadota</taxon>
        <taxon>Alphaproteobacteria</taxon>
        <taxon>Acetobacterales</taxon>
        <taxon>Roseomonadaceae</taxon>
        <taxon>Roseomonas</taxon>
    </lineage>
</organism>
<evidence type="ECO:0000313" key="2">
    <source>
        <dbReference type="Proteomes" id="UP001589865"/>
    </source>
</evidence>
<dbReference type="Proteomes" id="UP001589865">
    <property type="component" value="Unassembled WGS sequence"/>
</dbReference>
<sequence>MSDTTQKRPSLTAMKDFSKKAVAASKTKARSSLDRLYRGVAAGLRVFGGKSLADR</sequence>
<proteinExistence type="predicted"/>